<sequence length="66" mass="7217">MKLFLSVLIVLLSLSAAHGAKNTSTNPPEESVMCDVPEDCPSGYVCDAKFRVCLPVKNTPTHQRKE</sequence>
<dbReference type="AlphaFoldDB" id="A0A4U5LRA7"/>
<evidence type="ECO:0000313" key="2">
    <source>
        <dbReference type="EMBL" id="TKR58516.1"/>
    </source>
</evidence>
<feature type="signal peptide" evidence="1">
    <location>
        <begin position="1"/>
        <end position="19"/>
    </location>
</feature>
<keyword evidence="3" id="KW-1185">Reference proteome</keyword>
<comment type="caution">
    <text evidence="2">The sequence shown here is derived from an EMBL/GenBank/DDBJ whole genome shotgun (WGS) entry which is preliminary data.</text>
</comment>
<reference evidence="2 3" key="2">
    <citation type="journal article" date="2019" name="G3 (Bethesda)">
        <title>Hybrid Assembly of the Genome of the Entomopathogenic Nematode Steinernema carpocapsae Identifies the X-Chromosome.</title>
        <authorList>
            <person name="Serra L."/>
            <person name="Macchietto M."/>
            <person name="Macias-Munoz A."/>
            <person name="McGill C.J."/>
            <person name="Rodriguez I.M."/>
            <person name="Rodriguez B."/>
            <person name="Murad R."/>
            <person name="Mortazavi A."/>
        </authorList>
    </citation>
    <scope>NUCLEOTIDE SEQUENCE [LARGE SCALE GENOMIC DNA]</scope>
    <source>
        <strain evidence="2 3">ALL</strain>
    </source>
</reference>
<dbReference type="EMBL" id="AZBU02000013">
    <property type="protein sequence ID" value="TKR58516.1"/>
    <property type="molecule type" value="Genomic_DNA"/>
</dbReference>
<accession>A0A4U5LRA7</accession>
<evidence type="ECO:0000313" key="3">
    <source>
        <dbReference type="Proteomes" id="UP000298663"/>
    </source>
</evidence>
<evidence type="ECO:0008006" key="4">
    <source>
        <dbReference type="Google" id="ProtNLM"/>
    </source>
</evidence>
<evidence type="ECO:0000256" key="1">
    <source>
        <dbReference type="SAM" id="SignalP"/>
    </source>
</evidence>
<feature type="chain" id="PRO_5020426617" description="WAP domain-containing protein" evidence="1">
    <location>
        <begin position="20"/>
        <end position="66"/>
    </location>
</feature>
<organism evidence="2 3">
    <name type="scientific">Steinernema carpocapsae</name>
    <name type="common">Entomopathogenic nematode</name>
    <dbReference type="NCBI Taxonomy" id="34508"/>
    <lineage>
        <taxon>Eukaryota</taxon>
        <taxon>Metazoa</taxon>
        <taxon>Ecdysozoa</taxon>
        <taxon>Nematoda</taxon>
        <taxon>Chromadorea</taxon>
        <taxon>Rhabditida</taxon>
        <taxon>Tylenchina</taxon>
        <taxon>Panagrolaimomorpha</taxon>
        <taxon>Strongyloidoidea</taxon>
        <taxon>Steinernematidae</taxon>
        <taxon>Steinernema</taxon>
    </lineage>
</organism>
<reference evidence="2 3" key="1">
    <citation type="journal article" date="2015" name="Genome Biol.">
        <title>Comparative genomics of Steinernema reveals deeply conserved gene regulatory networks.</title>
        <authorList>
            <person name="Dillman A.R."/>
            <person name="Macchietto M."/>
            <person name="Porter C.F."/>
            <person name="Rogers A."/>
            <person name="Williams B."/>
            <person name="Antoshechkin I."/>
            <person name="Lee M.M."/>
            <person name="Goodwin Z."/>
            <person name="Lu X."/>
            <person name="Lewis E.E."/>
            <person name="Goodrich-Blair H."/>
            <person name="Stock S.P."/>
            <person name="Adams B.J."/>
            <person name="Sternberg P.W."/>
            <person name="Mortazavi A."/>
        </authorList>
    </citation>
    <scope>NUCLEOTIDE SEQUENCE [LARGE SCALE GENOMIC DNA]</scope>
    <source>
        <strain evidence="2 3">ALL</strain>
    </source>
</reference>
<keyword evidence="1" id="KW-0732">Signal</keyword>
<name>A0A4U5LRA7_STECR</name>
<dbReference type="Proteomes" id="UP000298663">
    <property type="component" value="Unassembled WGS sequence"/>
</dbReference>
<gene>
    <name evidence="2" type="ORF">L596_029950</name>
</gene>
<protein>
    <recommendedName>
        <fullName evidence="4">WAP domain-containing protein</fullName>
    </recommendedName>
</protein>
<proteinExistence type="predicted"/>